<feature type="domain" description="THIF-type NAD/FAD binding fold" evidence="5">
    <location>
        <begin position="380"/>
        <end position="449"/>
    </location>
</feature>
<dbReference type="Pfam" id="PF10585">
    <property type="entry name" value="UBA_E1_SCCH"/>
    <property type="match status" value="2"/>
</dbReference>
<reference evidence="7" key="1">
    <citation type="journal article" date="2022" name="bioRxiv">
        <title>Genomics of Preaxostyla Flagellates Illuminates Evolutionary Transitions and the Path Towards Mitochondrial Loss.</title>
        <authorList>
            <person name="Novak L.V.F."/>
            <person name="Treitli S.C."/>
            <person name="Pyrih J."/>
            <person name="Halakuc P."/>
            <person name="Pipaliya S.V."/>
            <person name="Vacek V."/>
            <person name="Brzon O."/>
            <person name="Soukal P."/>
            <person name="Eme L."/>
            <person name="Dacks J.B."/>
            <person name="Karnkowska A."/>
            <person name="Elias M."/>
            <person name="Hampl V."/>
        </authorList>
    </citation>
    <scope>NUCLEOTIDE SEQUENCE</scope>
    <source>
        <strain evidence="7">RCP-MX</strain>
    </source>
</reference>
<comment type="caution">
    <text evidence="7">The sequence shown here is derived from an EMBL/GenBank/DDBJ whole genome shotgun (WGS) entry which is preliminary data.</text>
</comment>
<dbReference type="InterPro" id="IPR042302">
    <property type="entry name" value="E1_FCCH_sf"/>
</dbReference>
<dbReference type="InterPro" id="IPR035985">
    <property type="entry name" value="Ubiquitin-activating_enz"/>
</dbReference>
<feature type="compositionally biased region" description="Basic and acidic residues" evidence="4">
    <location>
        <begin position="1102"/>
        <end position="1113"/>
    </location>
</feature>
<gene>
    <name evidence="7" type="ORF">PAPYR_3168</name>
</gene>
<feature type="compositionally biased region" description="Low complexity" evidence="4">
    <location>
        <begin position="798"/>
        <end position="807"/>
    </location>
</feature>
<dbReference type="InterPro" id="IPR042063">
    <property type="entry name" value="Ubi_acti_E1_SCCH"/>
</dbReference>
<feature type="compositionally biased region" description="Basic residues" evidence="4">
    <location>
        <begin position="1067"/>
        <end position="1082"/>
    </location>
</feature>
<feature type="domain" description="Ubiquitin-activating enzyme SCCH" evidence="6">
    <location>
        <begin position="488"/>
        <end position="634"/>
    </location>
</feature>
<keyword evidence="3" id="KW-0436">Ligase</keyword>
<dbReference type="Gene3D" id="1.10.10.2660">
    <property type="entry name" value="Ubiquitin-activating enzyme E1, SCCH domain"/>
    <property type="match status" value="2"/>
</dbReference>
<evidence type="ECO:0000259" key="6">
    <source>
        <dbReference type="Pfam" id="PF10585"/>
    </source>
</evidence>
<feature type="domain" description="THIF-type NAD/FAD binding fold" evidence="5">
    <location>
        <begin position="16"/>
        <end position="377"/>
    </location>
</feature>
<dbReference type="InterPro" id="IPR042449">
    <property type="entry name" value="Ub-E1_IAD_1"/>
</dbReference>
<evidence type="ECO:0000259" key="5">
    <source>
        <dbReference type="Pfam" id="PF00899"/>
    </source>
</evidence>
<name>A0ABQ8UUX3_9EUKA</name>
<evidence type="ECO:0000256" key="3">
    <source>
        <dbReference type="ARBA" id="ARBA00022598"/>
    </source>
</evidence>
<dbReference type="Gene3D" id="3.40.50.720">
    <property type="entry name" value="NAD(P)-binding Rossmann-like Domain"/>
    <property type="match status" value="1"/>
</dbReference>
<evidence type="ECO:0000256" key="2">
    <source>
        <dbReference type="ARBA" id="ARBA00005673"/>
    </source>
</evidence>
<accession>A0ABQ8UUX3</accession>
<evidence type="ECO:0000256" key="1">
    <source>
        <dbReference type="ARBA" id="ARBA00004906"/>
    </source>
</evidence>
<dbReference type="Proteomes" id="UP001141327">
    <property type="component" value="Unassembled WGS sequence"/>
</dbReference>
<dbReference type="Gene3D" id="3.40.50.12550">
    <property type="entry name" value="Ubiquitin-activating enzyme E1, inactive adenylation domain, subdomain 2"/>
    <property type="match status" value="1"/>
</dbReference>
<keyword evidence="8" id="KW-1185">Reference proteome</keyword>
<dbReference type="EMBL" id="JAPMOS010000012">
    <property type="protein sequence ID" value="KAJ4460545.1"/>
    <property type="molecule type" value="Genomic_DNA"/>
</dbReference>
<dbReference type="PANTHER" id="PTHR10953">
    <property type="entry name" value="UBIQUITIN-ACTIVATING ENZYME E1"/>
    <property type="match status" value="1"/>
</dbReference>
<feature type="region of interest" description="Disordered" evidence="4">
    <location>
        <begin position="910"/>
        <end position="949"/>
    </location>
</feature>
<evidence type="ECO:0000256" key="4">
    <source>
        <dbReference type="SAM" id="MobiDB-lite"/>
    </source>
</evidence>
<comment type="pathway">
    <text evidence="1">Protein modification; protein ubiquitination.</text>
</comment>
<evidence type="ECO:0000313" key="8">
    <source>
        <dbReference type="Proteomes" id="UP001141327"/>
    </source>
</evidence>
<dbReference type="Pfam" id="PF00899">
    <property type="entry name" value="ThiF"/>
    <property type="match status" value="2"/>
</dbReference>
<feature type="compositionally biased region" description="Pro residues" evidence="4">
    <location>
        <begin position="919"/>
        <end position="940"/>
    </location>
</feature>
<dbReference type="Gene3D" id="3.50.50.80">
    <property type="entry name" value="Ubiquitin-activating enzyme E1, inactive adenylation domain, subdomain 1"/>
    <property type="match status" value="1"/>
</dbReference>
<dbReference type="InterPro" id="IPR000011">
    <property type="entry name" value="UBQ/SUMO-activ_enz_E1-like"/>
</dbReference>
<dbReference type="PRINTS" id="PR01849">
    <property type="entry name" value="UBIQUITINACT"/>
</dbReference>
<evidence type="ECO:0000313" key="7">
    <source>
        <dbReference type="EMBL" id="KAJ4460545.1"/>
    </source>
</evidence>
<dbReference type="Gene3D" id="2.40.30.180">
    <property type="entry name" value="Ubiquitin-activating enzyme E1, FCCH domain"/>
    <property type="match status" value="1"/>
</dbReference>
<protein>
    <submittedName>
        <fullName evidence="7">Ubiquitin-activating enzyme E1 1</fullName>
    </submittedName>
</protein>
<proteinExistence type="inferred from homology"/>
<feature type="compositionally biased region" description="Low complexity" evidence="4">
    <location>
        <begin position="1090"/>
        <end position="1101"/>
    </location>
</feature>
<comment type="similarity">
    <text evidence="2">Belongs to the ubiquitin-activating E1 family.</text>
</comment>
<dbReference type="PANTHER" id="PTHR10953:SF4">
    <property type="entry name" value="UBIQUITIN-ACTIVATING ENZYME E1 C-TERMINAL DOMAIN-CONTAINING PROTEIN"/>
    <property type="match status" value="1"/>
</dbReference>
<dbReference type="InterPro" id="IPR000594">
    <property type="entry name" value="ThiF_NAD_FAD-bd"/>
</dbReference>
<feature type="region of interest" description="Disordered" evidence="4">
    <location>
        <begin position="788"/>
        <end position="810"/>
    </location>
</feature>
<dbReference type="SUPFAM" id="SSF69572">
    <property type="entry name" value="Activating enzymes of the ubiquitin-like proteins"/>
    <property type="match status" value="2"/>
</dbReference>
<organism evidence="7 8">
    <name type="scientific">Paratrimastix pyriformis</name>
    <dbReference type="NCBI Taxonomy" id="342808"/>
    <lineage>
        <taxon>Eukaryota</taxon>
        <taxon>Metamonada</taxon>
        <taxon>Preaxostyla</taxon>
        <taxon>Paratrimastigidae</taxon>
        <taxon>Paratrimastix</taxon>
    </lineage>
</organism>
<feature type="domain" description="Ubiquitin-activating enzyme SCCH" evidence="6">
    <location>
        <begin position="668"/>
        <end position="713"/>
    </location>
</feature>
<dbReference type="InterPro" id="IPR019572">
    <property type="entry name" value="UBA_E1_SCCH"/>
</dbReference>
<sequence>MTEKPQGVDKSEQQLYDRQTYTFGEDAQKKITSSTILISGLGGVGVEVAKNLILSGMKHVILQDLEVVSWADLSSQFYLTEADLGKNRALACHAKLQELNRFVEVRASDAPITPEDVARCAVVVLCNHHLAEQERVAEWARQAAVKLIIADSRGLSVRVFCDFGPTFTVTDPTGENPRTAVVAGISQEAEGVVSTLMDAATGPHGFETGDLVEFHQVQGMTPLNGHPPIPIRVTGPYTFVLQCDTRAFPPYQGDGYVTQVKCPKTITHNPLSAELHRPTLMVLDLKFFGRESQTHLAYLALEAFRAATGRLPGPYSHEDAEAFVERCRALAATLPDAAALDEPYLRDFAHTCAGSLGPLAAVAGGIAGQEAIKAVTAKCGCGAIGCEILKNWAMMGLAMGPAGGMVHLTDMDSIEQSNLSRQFLFRSWDVGRMKSTTAAAAVRAINPRMASPHTQKVIVPHLTYTYSTLPGTDPAEEDIPTCTLKSFPYLIEHTIAWARSEFEGAFAEAPREALAYMADPAAAKRKVASYRTGMAGRVAALGETLAAHRPRGLAQCVGWARLLFERLFVAPVAQLLQAHPPGETLTVGGAQVPFWSGAHRMPRPLSFSLADPAHVEFLRAAALLRAANYGIQADEAALPTDPQGLGALLAQGAMPLDDPAAAPPSDELAGLALQPAEFEKDNDANHHVAFVMAASNLRAACYGIPPADWRTTKQIAGKICMELYKLAQRAMAAEAAGRPEAPQAPALDRFKARAAAPGLPISPPSPPSLHPVLAARPQVALLASRHPPAVAAPHRRSVPPSSWSSHPPARPCPPQNWWVTLAQPFLGYSEPLGAPNVGSPGQPFTLWDRLELDYTGAAPGEPTLGGLVRALAAARGGGPGAPAAGAEWRLSSATVGSTLIYMCLDPDHDPSAAASTCRPRPPPSSPPLPPSPPPPPPSPPLSRGSSLGLPPDRLGSLVDLIARVVKPALRPGTSELDLVVRPPPRPLPQHHGSTLRPHPGLRFLSPGCLRWGDGVRCGAGVCVCGQLTVEDEAGADIDLAPIHLAIAPYAPLPPAAAAAAGGPAGAPKKKKKKSAKKAARKAAAHEAEAEGPAGEEAAPAEGDPHEGDPHEPR</sequence>
<dbReference type="InterPro" id="IPR045886">
    <property type="entry name" value="ThiF/MoeB/HesA"/>
</dbReference>
<feature type="region of interest" description="Disordered" evidence="4">
    <location>
        <begin position="1055"/>
        <end position="1113"/>
    </location>
</feature>